<evidence type="ECO:0000256" key="3">
    <source>
        <dbReference type="ARBA" id="ARBA00022729"/>
    </source>
</evidence>
<organism evidence="8 9">
    <name type="scientific">Myroides odoratus</name>
    <name type="common">Flavobacterium odoratum</name>
    <dbReference type="NCBI Taxonomy" id="256"/>
    <lineage>
        <taxon>Bacteria</taxon>
        <taxon>Pseudomonadati</taxon>
        <taxon>Bacteroidota</taxon>
        <taxon>Flavobacteriia</taxon>
        <taxon>Flavobacteriales</taxon>
        <taxon>Flavobacteriaceae</taxon>
        <taxon>Myroides</taxon>
    </lineage>
</organism>
<evidence type="ECO:0000256" key="2">
    <source>
        <dbReference type="ARBA" id="ARBA00006275"/>
    </source>
</evidence>
<keyword evidence="5" id="KW-0998">Cell outer membrane</keyword>
<dbReference type="AlphaFoldDB" id="A0A378U4A1"/>
<name>A0A378U4A1_MYROD</name>
<reference evidence="8 9" key="1">
    <citation type="submission" date="2018-06" db="EMBL/GenBank/DDBJ databases">
        <authorList>
            <consortium name="Pathogen Informatics"/>
            <person name="Doyle S."/>
        </authorList>
    </citation>
    <scope>NUCLEOTIDE SEQUENCE [LARGE SCALE GENOMIC DNA]</scope>
    <source>
        <strain evidence="8 9">NCTC11179</strain>
    </source>
</reference>
<dbReference type="Proteomes" id="UP000255024">
    <property type="component" value="Unassembled WGS sequence"/>
</dbReference>
<dbReference type="InterPro" id="IPR012944">
    <property type="entry name" value="SusD_RagB_dom"/>
</dbReference>
<evidence type="ECO:0000256" key="4">
    <source>
        <dbReference type="ARBA" id="ARBA00023136"/>
    </source>
</evidence>
<dbReference type="EMBL" id="UGQL01000002">
    <property type="protein sequence ID" value="STZ69956.1"/>
    <property type="molecule type" value="Genomic_DNA"/>
</dbReference>
<proteinExistence type="inferred from homology"/>
<dbReference type="Pfam" id="PF07980">
    <property type="entry name" value="SusD_RagB"/>
    <property type="match status" value="1"/>
</dbReference>
<dbReference type="InterPro" id="IPR033985">
    <property type="entry name" value="SusD-like_N"/>
</dbReference>
<accession>A0A378U4A1</accession>
<keyword evidence="3" id="KW-0732">Signal</keyword>
<gene>
    <name evidence="8" type="ORF">NCTC11179_03481</name>
</gene>
<dbReference type="InterPro" id="IPR011990">
    <property type="entry name" value="TPR-like_helical_dom_sf"/>
</dbReference>
<evidence type="ECO:0000259" key="7">
    <source>
        <dbReference type="Pfam" id="PF14322"/>
    </source>
</evidence>
<evidence type="ECO:0000256" key="5">
    <source>
        <dbReference type="ARBA" id="ARBA00023237"/>
    </source>
</evidence>
<dbReference type="SUPFAM" id="SSF48452">
    <property type="entry name" value="TPR-like"/>
    <property type="match status" value="1"/>
</dbReference>
<evidence type="ECO:0000259" key="6">
    <source>
        <dbReference type="Pfam" id="PF07980"/>
    </source>
</evidence>
<keyword evidence="9" id="KW-1185">Reference proteome</keyword>
<dbReference type="Gene3D" id="1.25.40.390">
    <property type="match status" value="1"/>
</dbReference>
<evidence type="ECO:0000313" key="9">
    <source>
        <dbReference type="Proteomes" id="UP000255024"/>
    </source>
</evidence>
<comment type="subcellular location">
    <subcellularLocation>
        <location evidence="1">Cell outer membrane</location>
    </subcellularLocation>
</comment>
<dbReference type="Pfam" id="PF14322">
    <property type="entry name" value="SusD-like_3"/>
    <property type="match status" value="1"/>
</dbReference>
<protein>
    <submittedName>
        <fullName evidence="8">SusD family</fullName>
    </submittedName>
</protein>
<keyword evidence="4" id="KW-0472">Membrane</keyword>
<feature type="domain" description="RagB/SusD" evidence="6">
    <location>
        <begin position="331"/>
        <end position="456"/>
    </location>
</feature>
<evidence type="ECO:0000256" key="1">
    <source>
        <dbReference type="ARBA" id="ARBA00004442"/>
    </source>
</evidence>
<evidence type="ECO:0000313" key="8">
    <source>
        <dbReference type="EMBL" id="STZ69956.1"/>
    </source>
</evidence>
<comment type="similarity">
    <text evidence="2">Belongs to the SusD family.</text>
</comment>
<feature type="domain" description="SusD-like N-terminal" evidence="7">
    <location>
        <begin position="52"/>
        <end position="231"/>
    </location>
</feature>
<dbReference type="RefSeq" id="WP_115092557.1">
    <property type="nucleotide sequence ID" value="NZ_CP068107.1"/>
</dbReference>
<dbReference type="GO" id="GO:0009279">
    <property type="term" value="C:cell outer membrane"/>
    <property type="evidence" value="ECO:0007669"/>
    <property type="project" value="UniProtKB-SubCell"/>
</dbReference>
<sequence length="456" mass="52356">MHTTTYTLRNSFLLLLTLVFLASCDRMLDLDPKENVDSDQIYKSVRYFEYGVVGVYNNLHLENSTLLGSIMADECKLSTENTGVDGYAVHLNRWTYSSDDEILHETWKDYYHALYKINTLLENKDRVPQESAEDKEAMAILEGELKGLRAMVHFELHRIFGDSDAKKGHTLTIPYVTSTDLFQKPGKTPLADFYTLVWKDLQAAEEHLTNTHAPTRFSLDTTYALAARVALYQKEYPRAITYATKVMTQYALATKEQYTALWRANQTAEVIFKLARNNEDDLRPNTLWYNFNTGKSLFYGSTKLIQSYEEEDVRFSLFFGEEQANQIAKYSGEGNENRISDLPVFRLAEVYLIRAEAYFRTGATALGIRDMQALIEARMGEEITITELDESVILTERFKELAFEGHRYFDLKRLGQPLERNTEDLAAATDSKQLLFGSPLYQLPIPLKEVQSNPNL</sequence>